<organism evidence="2 3">
    <name type="scientific">Lysobacter brunescens</name>
    <dbReference type="NCBI Taxonomy" id="262323"/>
    <lineage>
        <taxon>Bacteria</taxon>
        <taxon>Pseudomonadati</taxon>
        <taxon>Pseudomonadota</taxon>
        <taxon>Gammaproteobacteria</taxon>
        <taxon>Lysobacterales</taxon>
        <taxon>Lysobacteraceae</taxon>
        <taxon>Lysobacter</taxon>
    </lineage>
</organism>
<accession>A0ABW2Y9V6</accession>
<feature type="chain" id="PRO_5045850745" evidence="1">
    <location>
        <begin position="23"/>
        <end position="341"/>
    </location>
</feature>
<evidence type="ECO:0000256" key="1">
    <source>
        <dbReference type="SAM" id="SignalP"/>
    </source>
</evidence>
<sequence length="341" mass="38625">MTKIHTRILAAMLMLASTLATAAEPASLPEPEGYLALQRESSRLFLAKDHAGLDARMAHYTTQRTRSSSGRWASGIFAENVLHGLGTPMASHPESLAWWQRLERQVQGWIDSSPDSPLAHLTMAQVMMDHAWHIRGGGYASSVPASAWKPFREEMARARRHLLKHSKVASRYPEYYALLIQQETALGSERKAVDAIYDEATRRFPDYYPVYFAMATYLLPKWHGDIDAVEAFARDAVQRSRKTEGQGMYARIYWVVAQSQFRDALFEASSVHWAHMRSGFDDVIKRYPDQWNIQNYAHFACLARDHATFRKLSPRIRTAIPSGIWTSPNTLAACRTSAKAP</sequence>
<keyword evidence="3" id="KW-1185">Reference proteome</keyword>
<dbReference type="InterPro" id="IPR011990">
    <property type="entry name" value="TPR-like_helical_dom_sf"/>
</dbReference>
<evidence type="ECO:0000313" key="3">
    <source>
        <dbReference type="Proteomes" id="UP001597110"/>
    </source>
</evidence>
<dbReference type="Gene3D" id="1.25.40.10">
    <property type="entry name" value="Tetratricopeptide repeat domain"/>
    <property type="match status" value="1"/>
</dbReference>
<proteinExistence type="predicted"/>
<comment type="caution">
    <text evidence="2">The sequence shown here is derived from an EMBL/GenBank/DDBJ whole genome shotgun (WGS) entry which is preliminary data.</text>
</comment>
<keyword evidence="1" id="KW-0732">Signal</keyword>
<dbReference type="EMBL" id="JBHTIF010000001">
    <property type="protein sequence ID" value="MFD0724371.1"/>
    <property type="molecule type" value="Genomic_DNA"/>
</dbReference>
<gene>
    <name evidence="2" type="ORF">ACFQ0E_02040</name>
</gene>
<evidence type="ECO:0000313" key="2">
    <source>
        <dbReference type="EMBL" id="MFD0724371.1"/>
    </source>
</evidence>
<name>A0ABW2Y9V6_9GAMM</name>
<protein>
    <submittedName>
        <fullName evidence="2">Tetratricopeptide repeat protein</fullName>
    </submittedName>
</protein>
<reference evidence="3" key="1">
    <citation type="journal article" date="2019" name="Int. J. Syst. Evol. Microbiol.">
        <title>The Global Catalogue of Microorganisms (GCM) 10K type strain sequencing project: providing services to taxonomists for standard genome sequencing and annotation.</title>
        <authorList>
            <consortium name="The Broad Institute Genomics Platform"/>
            <consortium name="The Broad Institute Genome Sequencing Center for Infectious Disease"/>
            <person name="Wu L."/>
            <person name="Ma J."/>
        </authorList>
    </citation>
    <scope>NUCLEOTIDE SEQUENCE [LARGE SCALE GENOMIC DNA]</scope>
    <source>
        <strain evidence="3">CCUG 55585</strain>
    </source>
</reference>
<dbReference type="RefSeq" id="WP_386822035.1">
    <property type="nucleotide sequence ID" value="NZ_JBHTIF010000001.1"/>
</dbReference>
<feature type="signal peptide" evidence="1">
    <location>
        <begin position="1"/>
        <end position="22"/>
    </location>
</feature>
<dbReference type="Proteomes" id="UP001597110">
    <property type="component" value="Unassembled WGS sequence"/>
</dbReference>